<dbReference type="Pfam" id="PF03098">
    <property type="entry name" value="An_peroxidase"/>
    <property type="match status" value="1"/>
</dbReference>
<accession>A0A0N5AVI9</accession>
<dbReference type="SUPFAM" id="SSF48726">
    <property type="entry name" value="Immunoglobulin"/>
    <property type="match status" value="2"/>
</dbReference>
<keyword evidence="1" id="KW-0575">Peroxidase</keyword>
<keyword evidence="5" id="KW-1015">Disulfide bond</keyword>
<dbReference type="InterPro" id="IPR013783">
    <property type="entry name" value="Ig-like_fold"/>
</dbReference>
<dbReference type="GO" id="GO:0006979">
    <property type="term" value="P:response to oxidative stress"/>
    <property type="evidence" value="ECO:0007669"/>
    <property type="project" value="InterPro"/>
</dbReference>
<dbReference type="PROSITE" id="PS50835">
    <property type="entry name" value="IG_LIKE"/>
    <property type="match status" value="3"/>
</dbReference>
<dbReference type="Gene3D" id="3.80.10.10">
    <property type="entry name" value="Ribonuclease Inhibitor"/>
    <property type="match status" value="2"/>
</dbReference>
<organism evidence="15 16">
    <name type="scientific">Syphacia muris</name>
    <dbReference type="NCBI Taxonomy" id="451379"/>
    <lineage>
        <taxon>Eukaryota</taxon>
        <taxon>Metazoa</taxon>
        <taxon>Ecdysozoa</taxon>
        <taxon>Nematoda</taxon>
        <taxon>Chromadorea</taxon>
        <taxon>Rhabditida</taxon>
        <taxon>Spirurina</taxon>
        <taxon>Oxyuridomorpha</taxon>
        <taxon>Oxyuroidea</taxon>
        <taxon>Oxyuridae</taxon>
        <taxon>Syphacia</taxon>
    </lineage>
</organism>
<keyword evidence="12" id="KW-0349">Heme</keyword>
<dbReference type="InterPro" id="IPR003598">
    <property type="entry name" value="Ig_sub2"/>
</dbReference>
<protein>
    <submittedName>
        <fullName evidence="16">Peroxidase</fullName>
    </submittedName>
</protein>
<evidence type="ECO:0000256" key="6">
    <source>
        <dbReference type="ARBA" id="ARBA00023319"/>
    </source>
</evidence>
<evidence type="ECO:0000256" key="13">
    <source>
        <dbReference type="SAM" id="SignalP"/>
    </source>
</evidence>
<dbReference type="SUPFAM" id="SSF48113">
    <property type="entry name" value="Heme-dependent peroxidases"/>
    <property type="match status" value="1"/>
</dbReference>
<feature type="signal peptide" evidence="13">
    <location>
        <begin position="1"/>
        <end position="21"/>
    </location>
</feature>
<dbReference type="GO" id="GO:0020037">
    <property type="term" value="F:heme binding"/>
    <property type="evidence" value="ECO:0007669"/>
    <property type="project" value="InterPro"/>
</dbReference>
<feature type="domain" description="Ig-like" evidence="14">
    <location>
        <begin position="252"/>
        <end position="324"/>
    </location>
</feature>
<dbReference type="InterPro" id="IPR000372">
    <property type="entry name" value="LRRNT"/>
</dbReference>
<dbReference type="SMART" id="SM00409">
    <property type="entry name" value="IG"/>
    <property type="match status" value="2"/>
</dbReference>
<name>A0A0N5AVI9_9BILA</name>
<keyword evidence="12" id="KW-0408">Iron</keyword>
<dbReference type="InterPro" id="IPR001611">
    <property type="entry name" value="Leu-rich_rpt"/>
</dbReference>
<sequence>MTIVTMKVLMVIVWSLSLTAAKCPESCSCNAKVTLCRNKALKSFPVNISADTVLLDLRNNLIRRISKADLNGLRHLEVLLISRNHIRFIDQNVLDEVPKLKRLYLSQNRIEQMPILSSKTHKNLNHLDLHTNRILKIPDNFLHNFIKLHTLDLSNNYLQTVSENILRNAELQKLYLGRNPLNCDCRFVSRTIYTSSFDALGCTWIRIQAYLKHVKHKSDLLCHNPHHLRNQNLMELDSKRLRCHKTTSKIVGNLQLIICPVSGHHHTIDWLYRQRNLDEEYNGEYEILSSGKLSVSVSADPKDFQCAINHYINPERSRRQSFLSKKPRFLVKPKSRSYSEGSLVKIVCQAIGNPKPSINWFFNDTRIGEVRKYELSSNKTTLIIFPFLNDDAGRYTCIAENDHGWIEASADISLFKGIAPEIVQVPSSVTVTVGETAMFKCSANAESQSTIFWNFNNRTVQTVEGHYQTSYDGTILTVENIKEEDSGIIQCVVKNSVGSATADAEIIVQPAITEFPVFYQSESSRSFKSKQQTPDIQTQDIIVSNHENDKELLKWLKFAKTVPSNISKTREVYEESIELIRKLVSKGLILDKMSKAISFDTSLPQSDLDSLIQLSGCSATQIKDSCSDKCFHDRYRTIDGQCNNRAQTSWGASHTSFKRLLRPAYENGFNTPIGFNRNHLYFGYRKPNPRIVSKLLFEVPAMASHENLSSMVIQWGEFIGRKMKSRNNCHDISQAAPAVGRDIFTEGFYCNSTCENKNPCFNIQLPTDDPKLTNREMHPCLEYERSSPVCGSDETSLIYGQITHREQMNTITSFIDGSAIYGSTDEDAFGVRDFDSDGLLRYDISATSRKPFLPFDTDAIMNCKQNGSNGQPSRCFLAGDVRANEQLGLLSLHTIMMREHNRVAMRFAQQNPRLNKEVIFQESRKIVGAEIQHITFSHWLPKILGSNQYKKLIGPYTGYDPNIDPSVSNVFATAAFRFGHLLANPILHRYDANHQPFFKGHIPLHEAHSSPETIVSDGIDPIIRGLFASPIKRPLRYIVNSEFTEELFKKTHHQPSDSLGPNVLRYSTWSRSRTSKASFFYFYYDYCINSMYFSYTEYRKWCNLTTINRWEDLRSDMNESVIILLRQIYGHPDNIDLFVGGMTENTLPESLVGPTFACIIADQFQRLRKGDRFWYENKDVFTTKQLQEIKKASLARIICDNSDDIKKIQASSRFY</sequence>
<dbReference type="GO" id="GO:0005615">
    <property type="term" value="C:extracellular space"/>
    <property type="evidence" value="ECO:0007669"/>
    <property type="project" value="TreeGrafter"/>
</dbReference>
<evidence type="ECO:0000256" key="8">
    <source>
        <dbReference type="ARBA" id="ARBA00047610"/>
    </source>
</evidence>
<evidence type="ECO:0000313" key="16">
    <source>
        <dbReference type="WBParaSite" id="SMUV_0000891001-mRNA-1"/>
    </source>
</evidence>
<dbReference type="PROSITE" id="PS50292">
    <property type="entry name" value="PEROXIDASE_3"/>
    <property type="match status" value="1"/>
</dbReference>
<dbReference type="PANTHER" id="PTHR11475">
    <property type="entry name" value="OXIDASE/PEROXIDASE"/>
    <property type="match status" value="1"/>
</dbReference>
<dbReference type="InterPro" id="IPR019791">
    <property type="entry name" value="Haem_peroxidase_animal"/>
</dbReference>
<feature type="chain" id="PRO_5007419275" evidence="13">
    <location>
        <begin position="22"/>
        <end position="1215"/>
    </location>
</feature>
<dbReference type="Gene3D" id="1.10.640.10">
    <property type="entry name" value="Haem peroxidase domain superfamily, animal type"/>
    <property type="match status" value="1"/>
</dbReference>
<comment type="catalytic activity">
    <reaction evidence="11">
        <text>hypobromite + L-tyrosyl-[protein] + H(+) = 3-bromo-L-tyrosyl-[protein] + H2O</text>
        <dbReference type="Rhea" id="RHEA:69356"/>
        <dbReference type="Rhea" id="RHEA-COMP:10136"/>
        <dbReference type="Rhea" id="RHEA-COMP:17686"/>
        <dbReference type="ChEBI" id="CHEBI:15377"/>
        <dbReference type="ChEBI" id="CHEBI:15378"/>
        <dbReference type="ChEBI" id="CHEBI:29250"/>
        <dbReference type="ChEBI" id="CHEBI:46858"/>
        <dbReference type="ChEBI" id="CHEBI:183512"/>
    </reaction>
    <physiologicalReaction direction="left-to-right" evidence="11">
        <dbReference type="Rhea" id="RHEA:69357"/>
    </physiologicalReaction>
</comment>
<dbReference type="GO" id="GO:0046872">
    <property type="term" value="F:metal ion binding"/>
    <property type="evidence" value="ECO:0007669"/>
    <property type="project" value="UniProtKB-KW"/>
</dbReference>
<keyword evidence="3 13" id="KW-0732">Signal</keyword>
<feature type="domain" description="Ig-like" evidence="14">
    <location>
        <begin position="327"/>
        <end position="413"/>
    </location>
</feature>
<dbReference type="InterPro" id="IPR032675">
    <property type="entry name" value="LRR_dom_sf"/>
</dbReference>
<dbReference type="PRINTS" id="PR00457">
    <property type="entry name" value="ANPEROXIDASE"/>
</dbReference>
<keyword evidence="12" id="KW-0479">Metal-binding</keyword>
<dbReference type="InterPro" id="IPR036179">
    <property type="entry name" value="Ig-like_dom_sf"/>
</dbReference>
<comment type="catalytic activity">
    <reaction evidence="10">
        <text>L-tyrosyl-[protein] + bromide + H2O2 + H(+) = 3-bromo-L-tyrosyl-[protein] + 2 H2O</text>
        <dbReference type="Rhea" id="RHEA:69360"/>
        <dbReference type="Rhea" id="RHEA-COMP:10136"/>
        <dbReference type="Rhea" id="RHEA-COMP:17686"/>
        <dbReference type="ChEBI" id="CHEBI:15377"/>
        <dbReference type="ChEBI" id="CHEBI:15378"/>
        <dbReference type="ChEBI" id="CHEBI:15858"/>
        <dbReference type="ChEBI" id="CHEBI:16240"/>
        <dbReference type="ChEBI" id="CHEBI:46858"/>
        <dbReference type="ChEBI" id="CHEBI:183512"/>
    </reaction>
    <physiologicalReaction direction="left-to-right" evidence="10">
        <dbReference type="Rhea" id="RHEA:69361"/>
    </physiologicalReaction>
</comment>
<dbReference type="InterPro" id="IPR037120">
    <property type="entry name" value="Haem_peroxidase_sf_animal"/>
</dbReference>
<evidence type="ECO:0000256" key="3">
    <source>
        <dbReference type="ARBA" id="ARBA00022729"/>
    </source>
</evidence>
<keyword evidence="15" id="KW-1185">Reference proteome</keyword>
<evidence type="ECO:0000256" key="11">
    <source>
        <dbReference type="ARBA" id="ARBA00049501"/>
    </source>
</evidence>
<dbReference type="FunFam" id="2.60.40.10:FF:000032">
    <property type="entry name" value="palladin isoform X1"/>
    <property type="match status" value="2"/>
</dbReference>
<dbReference type="GO" id="GO:0004601">
    <property type="term" value="F:peroxidase activity"/>
    <property type="evidence" value="ECO:0007669"/>
    <property type="project" value="UniProtKB-KW"/>
</dbReference>
<evidence type="ECO:0000256" key="7">
    <source>
        <dbReference type="ARBA" id="ARBA00047544"/>
    </source>
</evidence>
<keyword evidence="1" id="KW-0560">Oxidoreductase</keyword>
<dbReference type="SUPFAM" id="SSF52058">
    <property type="entry name" value="L domain-like"/>
    <property type="match status" value="1"/>
</dbReference>
<evidence type="ECO:0000256" key="9">
    <source>
        <dbReference type="ARBA" id="ARBA00048396"/>
    </source>
</evidence>
<reference evidence="16" key="1">
    <citation type="submission" date="2016-04" db="UniProtKB">
        <authorList>
            <consortium name="WormBaseParasite"/>
        </authorList>
    </citation>
    <scope>IDENTIFICATION</scope>
</reference>
<proteinExistence type="predicted"/>
<dbReference type="Pfam" id="PF13855">
    <property type="entry name" value="LRR_8"/>
    <property type="match status" value="2"/>
</dbReference>
<comment type="catalytic activity">
    <reaction evidence="9">
        <text>L-lysyl-[collagen] + L-methionyl-[collagen] + hypobromite = [collagen]-L-lysyl-N-S-L-methionyl-[collagen] + bromide + H2O + H(+)</text>
        <dbReference type="Rhea" id="RHEA:66024"/>
        <dbReference type="Rhea" id="RHEA-COMP:12751"/>
        <dbReference type="Rhea" id="RHEA-COMP:16949"/>
        <dbReference type="Rhea" id="RHEA-COMP:16951"/>
        <dbReference type="ChEBI" id="CHEBI:15377"/>
        <dbReference type="ChEBI" id="CHEBI:15378"/>
        <dbReference type="ChEBI" id="CHEBI:15858"/>
        <dbReference type="ChEBI" id="CHEBI:16044"/>
        <dbReference type="ChEBI" id="CHEBI:29250"/>
        <dbReference type="ChEBI" id="CHEBI:29969"/>
        <dbReference type="ChEBI" id="CHEBI:166867"/>
    </reaction>
    <physiologicalReaction direction="left-to-right" evidence="9">
        <dbReference type="Rhea" id="RHEA:66025"/>
    </physiologicalReaction>
</comment>
<dbReference type="InterPro" id="IPR013098">
    <property type="entry name" value="Ig_I-set"/>
</dbReference>
<comment type="catalytic activity">
    <reaction evidence="8">
        <text>L-lysyl-[collagen] + L-methionyl-[collagen] + H2O2 = [collagen]-L-lysyl-N-S-L-methionyl-[collagen] + 2 H2O + H(+)</text>
        <dbReference type="Rhea" id="RHEA:66020"/>
        <dbReference type="Rhea" id="RHEA-COMP:12751"/>
        <dbReference type="Rhea" id="RHEA-COMP:16949"/>
        <dbReference type="Rhea" id="RHEA-COMP:16951"/>
        <dbReference type="ChEBI" id="CHEBI:15377"/>
        <dbReference type="ChEBI" id="CHEBI:15378"/>
        <dbReference type="ChEBI" id="CHEBI:16044"/>
        <dbReference type="ChEBI" id="CHEBI:16240"/>
        <dbReference type="ChEBI" id="CHEBI:29969"/>
        <dbReference type="ChEBI" id="CHEBI:166867"/>
    </reaction>
    <physiologicalReaction direction="left-to-right" evidence="8">
        <dbReference type="Rhea" id="RHEA:66021"/>
    </physiologicalReaction>
</comment>
<dbReference type="Proteomes" id="UP000046393">
    <property type="component" value="Unplaced"/>
</dbReference>
<evidence type="ECO:0000256" key="1">
    <source>
        <dbReference type="ARBA" id="ARBA00022559"/>
    </source>
</evidence>
<evidence type="ECO:0000256" key="2">
    <source>
        <dbReference type="ARBA" id="ARBA00022614"/>
    </source>
</evidence>
<dbReference type="InterPro" id="IPR003599">
    <property type="entry name" value="Ig_sub"/>
</dbReference>
<dbReference type="PANTHER" id="PTHR11475:SF58">
    <property type="entry name" value="PEROXIDASIN"/>
    <property type="match status" value="1"/>
</dbReference>
<dbReference type="Gene3D" id="2.60.40.10">
    <property type="entry name" value="Immunoglobulins"/>
    <property type="match status" value="2"/>
</dbReference>
<evidence type="ECO:0000256" key="10">
    <source>
        <dbReference type="ARBA" id="ARBA00048887"/>
    </source>
</evidence>
<evidence type="ECO:0000256" key="5">
    <source>
        <dbReference type="ARBA" id="ARBA00023157"/>
    </source>
</evidence>
<dbReference type="SMART" id="SM00013">
    <property type="entry name" value="LRRNT"/>
    <property type="match status" value="1"/>
</dbReference>
<feature type="binding site" description="axial binding residue" evidence="12">
    <location>
        <position position="980"/>
    </location>
    <ligand>
        <name>heme b</name>
        <dbReference type="ChEBI" id="CHEBI:60344"/>
    </ligand>
    <ligandPart>
        <name>Fe</name>
        <dbReference type="ChEBI" id="CHEBI:18248"/>
    </ligandPart>
</feature>
<dbReference type="WBParaSite" id="SMUV_0000891001-mRNA-1">
    <property type="protein sequence ID" value="SMUV_0000891001-mRNA-1"/>
    <property type="gene ID" value="SMUV_0000891001"/>
</dbReference>
<dbReference type="PROSITE" id="PS51450">
    <property type="entry name" value="LRR"/>
    <property type="match status" value="3"/>
</dbReference>
<dbReference type="SMART" id="SM00369">
    <property type="entry name" value="LRR_TYP"/>
    <property type="match status" value="4"/>
</dbReference>
<feature type="domain" description="Ig-like" evidence="14">
    <location>
        <begin position="420"/>
        <end position="507"/>
    </location>
</feature>
<dbReference type="AlphaFoldDB" id="A0A0N5AVI9"/>
<dbReference type="STRING" id="451379.A0A0N5AVI9"/>
<keyword evidence="2" id="KW-0433">Leucine-rich repeat</keyword>
<dbReference type="SMART" id="SM00408">
    <property type="entry name" value="IGc2"/>
    <property type="match status" value="2"/>
</dbReference>
<keyword evidence="4" id="KW-0677">Repeat</keyword>
<dbReference type="InterPro" id="IPR007110">
    <property type="entry name" value="Ig-like_dom"/>
</dbReference>
<evidence type="ECO:0000313" key="15">
    <source>
        <dbReference type="Proteomes" id="UP000046393"/>
    </source>
</evidence>
<comment type="catalytic activity">
    <reaction evidence="7">
        <text>bromide + H2O2 = hypobromite + H2O</text>
        <dbReference type="Rhea" id="RHEA:66016"/>
        <dbReference type="ChEBI" id="CHEBI:15377"/>
        <dbReference type="ChEBI" id="CHEBI:15858"/>
        <dbReference type="ChEBI" id="CHEBI:16240"/>
        <dbReference type="ChEBI" id="CHEBI:29250"/>
    </reaction>
    <physiologicalReaction direction="left-to-right" evidence="7">
        <dbReference type="Rhea" id="RHEA:66017"/>
    </physiologicalReaction>
</comment>
<dbReference type="InterPro" id="IPR010255">
    <property type="entry name" value="Haem_peroxidase_sf"/>
</dbReference>
<evidence type="ECO:0000256" key="4">
    <source>
        <dbReference type="ARBA" id="ARBA00022737"/>
    </source>
</evidence>
<keyword evidence="6" id="KW-0393">Immunoglobulin domain</keyword>
<dbReference type="InterPro" id="IPR003591">
    <property type="entry name" value="Leu-rich_rpt_typical-subtyp"/>
</dbReference>
<dbReference type="Pfam" id="PF07679">
    <property type="entry name" value="I-set"/>
    <property type="match status" value="2"/>
</dbReference>
<evidence type="ECO:0000259" key="14">
    <source>
        <dbReference type="PROSITE" id="PS50835"/>
    </source>
</evidence>
<evidence type="ECO:0000256" key="12">
    <source>
        <dbReference type="PIRSR" id="PIRSR619791-2"/>
    </source>
</evidence>